<evidence type="ECO:0000313" key="2">
    <source>
        <dbReference type="Proteomes" id="UP001432322"/>
    </source>
</evidence>
<organism evidence="1 2">
    <name type="scientific">Pristionchus fissidentatus</name>
    <dbReference type="NCBI Taxonomy" id="1538716"/>
    <lineage>
        <taxon>Eukaryota</taxon>
        <taxon>Metazoa</taxon>
        <taxon>Ecdysozoa</taxon>
        <taxon>Nematoda</taxon>
        <taxon>Chromadorea</taxon>
        <taxon>Rhabditida</taxon>
        <taxon>Rhabditina</taxon>
        <taxon>Diplogasteromorpha</taxon>
        <taxon>Diplogasteroidea</taxon>
        <taxon>Neodiplogasteridae</taxon>
        <taxon>Pristionchus</taxon>
    </lineage>
</organism>
<protein>
    <submittedName>
        <fullName evidence="1">Uncharacterized protein</fullName>
    </submittedName>
</protein>
<dbReference type="EMBL" id="BTSY01000001">
    <property type="protein sequence ID" value="GMT11797.1"/>
    <property type="molecule type" value="Genomic_DNA"/>
</dbReference>
<name>A0AAV5UWZ5_9BILA</name>
<comment type="caution">
    <text evidence="1">The sequence shown here is derived from an EMBL/GenBank/DDBJ whole genome shotgun (WGS) entry which is preliminary data.</text>
</comment>
<dbReference type="AlphaFoldDB" id="A0AAV5UWZ5"/>
<dbReference type="Proteomes" id="UP001432322">
    <property type="component" value="Unassembled WGS sequence"/>
</dbReference>
<proteinExistence type="predicted"/>
<keyword evidence="2" id="KW-1185">Reference proteome</keyword>
<feature type="non-terminal residue" evidence="1">
    <location>
        <position position="1"/>
    </location>
</feature>
<feature type="non-terminal residue" evidence="1">
    <location>
        <position position="190"/>
    </location>
</feature>
<sequence>KQCILPILSFLDRLSLDNIACTSWKLSFRANDDTLKTISCQRRKVESLQIFQTSNYHAFMFIQCDRDDCHYLYKVKKNLAKTITREANKGKIFTGAADVKRECLAMAREDKKVNSDFKPSSVPGHMLVKMEELLKDIEVWRLHFSNILFDIRMLRHEALCITSLREIVFYKVEVATIPRSLRDWILEKKC</sequence>
<gene>
    <name evidence="1" type="ORF">PFISCL1PPCAC_3094</name>
</gene>
<accession>A0AAV5UWZ5</accession>
<evidence type="ECO:0000313" key="1">
    <source>
        <dbReference type="EMBL" id="GMT11797.1"/>
    </source>
</evidence>
<reference evidence="1" key="1">
    <citation type="submission" date="2023-10" db="EMBL/GenBank/DDBJ databases">
        <title>Genome assembly of Pristionchus species.</title>
        <authorList>
            <person name="Yoshida K."/>
            <person name="Sommer R.J."/>
        </authorList>
    </citation>
    <scope>NUCLEOTIDE SEQUENCE</scope>
    <source>
        <strain evidence="1">RS5133</strain>
    </source>
</reference>